<protein>
    <submittedName>
        <fullName evidence="8">YidH family protein</fullName>
    </submittedName>
</protein>
<dbReference type="PANTHER" id="PTHR34187:SF2">
    <property type="entry name" value="DUF202 DOMAIN-CONTAINING PROTEIN"/>
    <property type="match status" value="1"/>
</dbReference>
<evidence type="ECO:0000256" key="5">
    <source>
        <dbReference type="ARBA" id="ARBA00023136"/>
    </source>
</evidence>
<feature type="domain" description="DUF202" evidence="7">
    <location>
        <begin position="11"/>
        <end position="73"/>
    </location>
</feature>
<keyword evidence="9" id="KW-1185">Reference proteome</keyword>
<keyword evidence="2" id="KW-1003">Cell membrane</keyword>
<evidence type="ECO:0000259" key="7">
    <source>
        <dbReference type="Pfam" id="PF02656"/>
    </source>
</evidence>
<dbReference type="InterPro" id="IPR003807">
    <property type="entry name" value="DUF202"/>
</dbReference>
<name>A0ABV6MF99_9ACTN</name>
<proteinExistence type="predicted"/>
<organism evidence="8 9">
    <name type="scientific">Phytohabitans kaempferiae</name>
    <dbReference type="NCBI Taxonomy" id="1620943"/>
    <lineage>
        <taxon>Bacteria</taxon>
        <taxon>Bacillati</taxon>
        <taxon>Actinomycetota</taxon>
        <taxon>Actinomycetes</taxon>
        <taxon>Micromonosporales</taxon>
        <taxon>Micromonosporaceae</taxon>
    </lineage>
</organism>
<feature type="transmembrane region" description="Helical" evidence="6">
    <location>
        <begin position="82"/>
        <end position="106"/>
    </location>
</feature>
<dbReference type="InterPro" id="IPR052053">
    <property type="entry name" value="IM_YidH-like"/>
</dbReference>
<dbReference type="PANTHER" id="PTHR34187">
    <property type="entry name" value="FGR18P"/>
    <property type="match status" value="1"/>
</dbReference>
<evidence type="ECO:0000313" key="8">
    <source>
        <dbReference type="EMBL" id="MFC0533411.1"/>
    </source>
</evidence>
<evidence type="ECO:0000313" key="9">
    <source>
        <dbReference type="Proteomes" id="UP001589867"/>
    </source>
</evidence>
<evidence type="ECO:0000256" key="4">
    <source>
        <dbReference type="ARBA" id="ARBA00022989"/>
    </source>
</evidence>
<keyword evidence="3 6" id="KW-0812">Transmembrane</keyword>
<dbReference type="RefSeq" id="WP_377261016.1">
    <property type="nucleotide sequence ID" value="NZ_JBHLUH010000083.1"/>
</dbReference>
<keyword evidence="4 6" id="KW-1133">Transmembrane helix</keyword>
<feature type="transmembrane region" description="Helical" evidence="6">
    <location>
        <begin position="47"/>
        <end position="70"/>
    </location>
</feature>
<accession>A0ABV6MF99</accession>
<sequence>MYRSGHEPDPRFTLANERTFLAWIRTALGLVAAGVAVKALLDGNAAQVAAVVLVGSGAFVPAFAFLRWALSERALRRGRPLPAMLFGIALAVGLSLAGVVLVLAVIA</sequence>
<dbReference type="Proteomes" id="UP001589867">
    <property type="component" value="Unassembled WGS sequence"/>
</dbReference>
<dbReference type="EMBL" id="JBHLUH010000083">
    <property type="protein sequence ID" value="MFC0533411.1"/>
    <property type="molecule type" value="Genomic_DNA"/>
</dbReference>
<feature type="transmembrane region" description="Helical" evidence="6">
    <location>
        <begin position="20"/>
        <end position="41"/>
    </location>
</feature>
<dbReference type="Pfam" id="PF02656">
    <property type="entry name" value="DUF202"/>
    <property type="match status" value="1"/>
</dbReference>
<evidence type="ECO:0000256" key="3">
    <source>
        <dbReference type="ARBA" id="ARBA00022692"/>
    </source>
</evidence>
<evidence type="ECO:0000256" key="2">
    <source>
        <dbReference type="ARBA" id="ARBA00022475"/>
    </source>
</evidence>
<comment type="subcellular location">
    <subcellularLocation>
        <location evidence="1">Cell membrane</location>
        <topology evidence="1">Multi-pass membrane protein</topology>
    </subcellularLocation>
</comment>
<keyword evidence="5 6" id="KW-0472">Membrane</keyword>
<evidence type="ECO:0000256" key="6">
    <source>
        <dbReference type="SAM" id="Phobius"/>
    </source>
</evidence>
<comment type="caution">
    <text evidence="8">The sequence shown here is derived from an EMBL/GenBank/DDBJ whole genome shotgun (WGS) entry which is preliminary data.</text>
</comment>
<gene>
    <name evidence="8" type="ORF">ACFFIA_37985</name>
</gene>
<reference evidence="8 9" key="1">
    <citation type="submission" date="2024-09" db="EMBL/GenBank/DDBJ databases">
        <authorList>
            <person name="Sun Q."/>
            <person name="Mori K."/>
        </authorList>
    </citation>
    <scope>NUCLEOTIDE SEQUENCE [LARGE SCALE GENOMIC DNA]</scope>
    <source>
        <strain evidence="8 9">TBRC 3947</strain>
    </source>
</reference>
<evidence type="ECO:0000256" key="1">
    <source>
        <dbReference type="ARBA" id="ARBA00004651"/>
    </source>
</evidence>